<keyword evidence="3 6" id="KW-0812">Transmembrane</keyword>
<accession>A0ABT1EHU1</accession>
<feature type="transmembrane region" description="Helical" evidence="6">
    <location>
        <begin position="305"/>
        <end position="329"/>
    </location>
</feature>
<dbReference type="PANTHER" id="PTHR43823">
    <property type="entry name" value="SPORULATION PROTEIN YKVU"/>
    <property type="match status" value="1"/>
</dbReference>
<feature type="transmembrane region" description="Helical" evidence="6">
    <location>
        <begin position="377"/>
        <end position="401"/>
    </location>
</feature>
<evidence type="ECO:0000256" key="2">
    <source>
        <dbReference type="ARBA" id="ARBA00022475"/>
    </source>
</evidence>
<dbReference type="Proteomes" id="UP001523565">
    <property type="component" value="Unassembled WGS sequence"/>
</dbReference>
<feature type="transmembrane region" description="Helical" evidence="6">
    <location>
        <begin position="12"/>
        <end position="35"/>
    </location>
</feature>
<dbReference type="InterPro" id="IPR051327">
    <property type="entry name" value="MATE_MepA_subfamily"/>
</dbReference>
<evidence type="ECO:0000256" key="1">
    <source>
        <dbReference type="ARBA" id="ARBA00004651"/>
    </source>
</evidence>
<evidence type="ECO:0000256" key="4">
    <source>
        <dbReference type="ARBA" id="ARBA00022989"/>
    </source>
</evidence>
<protein>
    <submittedName>
        <fullName evidence="7">MATE family efflux transporter</fullName>
    </submittedName>
</protein>
<comment type="subcellular location">
    <subcellularLocation>
        <location evidence="1">Cell membrane</location>
        <topology evidence="1">Multi-pass membrane protein</topology>
    </subcellularLocation>
</comment>
<organism evidence="7 8">
    <name type="scientific">Ohessyouella blattaphilus</name>
    <dbReference type="NCBI Taxonomy" id="2949333"/>
    <lineage>
        <taxon>Bacteria</taxon>
        <taxon>Bacillati</taxon>
        <taxon>Bacillota</taxon>
        <taxon>Clostridia</taxon>
        <taxon>Lachnospirales</taxon>
        <taxon>Lachnospiraceae</taxon>
        <taxon>Ohessyouella</taxon>
    </lineage>
</organism>
<name>A0ABT1EHU1_9FIRM</name>
<dbReference type="CDD" id="cd13143">
    <property type="entry name" value="MATE_MepA_like"/>
    <property type="match status" value="1"/>
</dbReference>
<dbReference type="RefSeq" id="WP_262068924.1">
    <property type="nucleotide sequence ID" value="NZ_JAMXOC010000008.1"/>
</dbReference>
<evidence type="ECO:0000313" key="7">
    <source>
        <dbReference type="EMBL" id="MCP1110044.1"/>
    </source>
</evidence>
<feature type="transmembrane region" description="Helical" evidence="6">
    <location>
        <begin position="125"/>
        <end position="147"/>
    </location>
</feature>
<evidence type="ECO:0000313" key="8">
    <source>
        <dbReference type="Proteomes" id="UP001523565"/>
    </source>
</evidence>
<reference evidence="7 8" key="1">
    <citation type="journal article" date="2022" name="Genome Biol. Evol.">
        <title>Host diet, physiology and behaviors set the stage for Lachnospiraceae cladogenesis.</title>
        <authorList>
            <person name="Vera-Ponce De Leon A."/>
            <person name="Schneider M."/>
            <person name="Jahnes B.C."/>
            <person name="Sadowski V."/>
            <person name="Camuy-Velez L.A."/>
            <person name="Duan J."/>
            <person name="Sabree Z.L."/>
        </authorList>
    </citation>
    <scope>NUCLEOTIDE SEQUENCE [LARGE SCALE GENOMIC DNA]</scope>
    <source>
        <strain evidence="7 8">PAL227</strain>
    </source>
</reference>
<evidence type="ECO:0000256" key="3">
    <source>
        <dbReference type="ARBA" id="ARBA00022692"/>
    </source>
</evidence>
<dbReference type="InterPro" id="IPR002528">
    <property type="entry name" value="MATE_fam"/>
</dbReference>
<feature type="transmembrane region" description="Helical" evidence="6">
    <location>
        <begin position="225"/>
        <end position="254"/>
    </location>
</feature>
<feature type="transmembrane region" description="Helical" evidence="6">
    <location>
        <begin position="407"/>
        <end position="429"/>
    </location>
</feature>
<gene>
    <name evidence="7" type="ORF">NK118_07250</name>
</gene>
<dbReference type="PANTHER" id="PTHR43823:SF3">
    <property type="entry name" value="MULTIDRUG EXPORT PROTEIN MEPA"/>
    <property type="match status" value="1"/>
</dbReference>
<proteinExistence type="predicted"/>
<dbReference type="InterPro" id="IPR045070">
    <property type="entry name" value="MATE_MepA-like"/>
</dbReference>
<comment type="caution">
    <text evidence="7">The sequence shown here is derived from an EMBL/GenBank/DDBJ whole genome shotgun (WGS) entry which is preliminary data.</text>
</comment>
<dbReference type="PROSITE" id="PS51257">
    <property type="entry name" value="PROKAR_LIPOPROTEIN"/>
    <property type="match status" value="1"/>
</dbReference>
<keyword evidence="8" id="KW-1185">Reference proteome</keyword>
<feature type="transmembrane region" description="Helical" evidence="6">
    <location>
        <begin position="182"/>
        <end position="205"/>
    </location>
</feature>
<evidence type="ECO:0000256" key="5">
    <source>
        <dbReference type="ARBA" id="ARBA00023136"/>
    </source>
</evidence>
<keyword evidence="4 6" id="KW-1133">Transmembrane helix</keyword>
<feature type="transmembrane region" description="Helical" evidence="6">
    <location>
        <begin position="349"/>
        <end position="370"/>
    </location>
</feature>
<feature type="transmembrane region" description="Helical" evidence="6">
    <location>
        <begin position="47"/>
        <end position="70"/>
    </location>
</feature>
<feature type="transmembrane region" description="Helical" evidence="6">
    <location>
        <begin position="260"/>
        <end position="284"/>
    </location>
</feature>
<feature type="transmembrane region" description="Helical" evidence="6">
    <location>
        <begin position="154"/>
        <end position="176"/>
    </location>
</feature>
<dbReference type="EMBL" id="JAMZFV010000008">
    <property type="protein sequence ID" value="MCP1110044.1"/>
    <property type="molecule type" value="Genomic_DNA"/>
</dbReference>
<keyword evidence="5 6" id="KW-0472">Membrane</keyword>
<sequence length="435" mass="46531">MLLKRFLKYTSLNVIGMIGVSCYILADTFFIAAGLGADGLAALNLAIPVYGLINSTALMIAIGAGTAFAVERAKRNQQKSNEIFTCGVLLALLFAAIYILAGLFFSEKIALLLGANQDILALTTTYLKTMLFFSPAFLMNQLLIAFIRNDKNPGLSMAGMLIGSFSNIILDYVFIFPLKMGMFGAAFATGLAPLISMAVMSQHFFKKQNTFQLLKTGRVLKRGLFVLLLGVSSFVTEIASSIVIVVFNFLILGLAGNTGVAAYGIIANLSLVVTSIFTGIAQGVQPLISSAYGKKEISDIKKSAAYALFMAFILALVSVFFVAVFREGIIALFNSEGNQKLASIASRGILLYFTAFPFAGINIVAVSIFNSVTKARAAFLLSLLRGMLVIIPLSFLLAGAFGLTGVWLAFPVTEVLTVLIAAALLLGILRGKIRY</sequence>
<feature type="transmembrane region" description="Helical" evidence="6">
    <location>
        <begin position="82"/>
        <end position="105"/>
    </location>
</feature>
<dbReference type="Pfam" id="PF01554">
    <property type="entry name" value="MatE"/>
    <property type="match status" value="2"/>
</dbReference>
<evidence type="ECO:0000256" key="6">
    <source>
        <dbReference type="SAM" id="Phobius"/>
    </source>
</evidence>
<keyword evidence="2" id="KW-1003">Cell membrane</keyword>